<organism evidence="1">
    <name type="scientific">Pelargonium line pattern virus</name>
    <dbReference type="NCBI Taxonomy" id="167019"/>
    <lineage>
        <taxon>Viruses</taxon>
        <taxon>Riboviria</taxon>
        <taxon>Orthornavirae</taxon>
        <taxon>Kitrinoviricota</taxon>
        <taxon>Tolucaviricetes</taxon>
        <taxon>Tolivirales</taxon>
        <taxon>Tombusviridae</taxon>
        <taxon>Procedovirinae</taxon>
        <taxon>Pelarspovirus</taxon>
        <taxon>Pelarspovirus lineapelargonii</taxon>
    </lineage>
</organism>
<gene>
    <name evidence="1" type="primary">p27</name>
    <name evidence="2" type="synonym">ORF1</name>
</gene>
<sequence>MAHYFGEALQLGLFVAKASCWASKELALLGPNLAWIATRPLRNDANAILERIGVHGLAKIPCNFDSDELTIANDCIVKSDRNLEDESIVVEEVEEGEEKKKSKKVTRRRVKTKPTFAAVLAADAKNYYGCLPSATRANELSVMKYLVSKCQEHKLTITQTREVSAMAFALTFTPDENDKLIYKYLNSTEVFERRVDYAKARGVDKCWFELLKRPWHARAWRRVVGRIFGLPEQQAFEFVK</sequence>
<protein>
    <submittedName>
        <fullName evidence="2">RNA polymerase pre-readthrough protein</fullName>
    </submittedName>
    <submittedName>
        <fullName evidence="1">p27</fullName>
    </submittedName>
</protein>
<reference evidence="1" key="2">
    <citation type="journal article" date="2009" name="Virology">
        <title>Insights into the translational regulation of biologically active open reading frames of Pelargonium line pattern virus.</title>
        <authorList>
            <person name="Castano A."/>
            <person name="Ruiz L."/>
            <person name="Hernandez C."/>
        </authorList>
    </citation>
    <scope>NUCLEOTIDE SEQUENCE</scope>
    <source>
        <strain evidence="1">PV-0193</strain>
    </source>
</reference>
<accession>B5ACF2</accession>
<evidence type="ECO:0000313" key="1">
    <source>
        <dbReference type="EMBL" id="ACF35784.1"/>
    </source>
</evidence>
<dbReference type="EMBL" id="EU835946">
    <property type="protein sequence ID" value="ACF35784.1"/>
    <property type="molecule type" value="Genomic_RNA"/>
</dbReference>
<name>B5ACF2_9TOMB</name>
<dbReference type="EMBL" id="MW854266">
    <property type="protein sequence ID" value="QYA72364.1"/>
    <property type="molecule type" value="Genomic_RNA"/>
</dbReference>
<reference evidence="2" key="3">
    <citation type="submission" date="2021-03" db="EMBL/GenBank/DDBJ databases">
        <title>Plant Virus Collection isolate.</title>
        <authorList>
            <person name="Knierim D."/>
            <person name="Margaria P."/>
            <person name="Menzel W."/>
            <person name="Winter S."/>
        </authorList>
    </citation>
    <scope>NUCLEOTIDE SEQUENCE</scope>
    <source>
        <strain evidence="2">DSMZ PV-0193</strain>
    </source>
</reference>
<reference evidence="1" key="1">
    <citation type="journal article" date="2007" name="Acta Virol.">
        <title>Biological activity of transcripts from cDNA of Pelargonium line pattern virus.</title>
        <authorList>
            <person name="Castano A."/>
            <person name="Hernandez C."/>
        </authorList>
    </citation>
    <scope>NUCLEOTIDE SEQUENCE</scope>
    <source>
        <strain evidence="1">PV-0193</strain>
    </source>
</reference>
<evidence type="ECO:0000313" key="2">
    <source>
        <dbReference type="EMBL" id="QYA72364.1"/>
    </source>
</evidence>
<proteinExistence type="predicted"/>